<dbReference type="InterPro" id="IPR051610">
    <property type="entry name" value="GPI/OXD"/>
</dbReference>
<sequence length="105" mass="11549">MKLFRMDDLDAERSANEGAYLRFLREHTMSAGLYALNAGELDTQNAHPQDELYVVVTGRGAITVGEESSMVARGTVVFVPAGVPHHFHHISEDLRVLVVFSPPEG</sequence>
<reference evidence="3 4" key="1">
    <citation type="submission" date="2018-06" db="EMBL/GenBank/DDBJ databases">
        <title>Streptacidiphilus pinicola sp. nov., isolated from pine grove soil.</title>
        <authorList>
            <person name="Roh S.G."/>
            <person name="Park S."/>
            <person name="Kim M.-K."/>
            <person name="Yun B.-R."/>
            <person name="Park J."/>
            <person name="Kim M.J."/>
            <person name="Kim Y.S."/>
            <person name="Kim S.B."/>
        </authorList>
    </citation>
    <scope>NUCLEOTIDE SEQUENCE [LARGE SCALE GENOMIC DNA]</scope>
    <source>
        <strain evidence="3 4">MMS16-CNU450</strain>
    </source>
</reference>
<dbReference type="Proteomes" id="UP000248889">
    <property type="component" value="Unassembled WGS sequence"/>
</dbReference>
<proteinExistence type="predicted"/>
<keyword evidence="4" id="KW-1185">Reference proteome</keyword>
<dbReference type="PANTHER" id="PTHR35848">
    <property type="entry name" value="OXALATE-BINDING PROTEIN"/>
    <property type="match status" value="1"/>
</dbReference>
<dbReference type="Gene3D" id="2.60.120.10">
    <property type="entry name" value="Jelly Rolls"/>
    <property type="match status" value="1"/>
</dbReference>
<dbReference type="EMBL" id="QKYN01000186">
    <property type="protein sequence ID" value="RAG80932.1"/>
    <property type="molecule type" value="Genomic_DNA"/>
</dbReference>
<evidence type="ECO:0000313" key="3">
    <source>
        <dbReference type="EMBL" id="RAG80932.1"/>
    </source>
</evidence>
<evidence type="ECO:0000313" key="4">
    <source>
        <dbReference type="Proteomes" id="UP000248889"/>
    </source>
</evidence>
<dbReference type="SUPFAM" id="SSF51182">
    <property type="entry name" value="RmlC-like cupins"/>
    <property type="match status" value="1"/>
</dbReference>
<evidence type="ECO:0000256" key="1">
    <source>
        <dbReference type="ARBA" id="ARBA00022723"/>
    </source>
</evidence>
<comment type="caution">
    <text evidence="3">The sequence shown here is derived from an EMBL/GenBank/DDBJ whole genome shotgun (WGS) entry which is preliminary data.</text>
</comment>
<keyword evidence="1" id="KW-0479">Metal-binding</keyword>
<accession>A0A2X0I7J8</accession>
<name>A0A2X0I7J8_9ACTN</name>
<dbReference type="InterPro" id="IPR014710">
    <property type="entry name" value="RmlC-like_jellyroll"/>
</dbReference>
<feature type="domain" description="Cupin type-2" evidence="2">
    <location>
        <begin position="34"/>
        <end position="100"/>
    </location>
</feature>
<dbReference type="InterPro" id="IPR011051">
    <property type="entry name" value="RmlC_Cupin_sf"/>
</dbReference>
<dbReference type="InterPro" id="IPR013096">
    <property type="entry name" value="Cupin_2"/>
</dbReference>
<gene>
    <name evidence="3" type="ORF">DN069_35490</name>
</gene>
<dbReference type="Pfam" id="PF07883">
    <property type="entry name" value="Cupin_2"/>
    <property type="match status" value="1"/>
</dbReference>
<dbReference type="GO" id="GO:0046872">
    <property type="term" value="F:metal ion binding"/>
    <property type="evidence" value="ECO:0007669"/>
    <property type="project" value="UniProtKB-KW"/>
</dbReference>
<dbReference type="RefSeq" id="WP_111507391.1">
    <property type="nucleotide sequence ID" value="NZ_QKYN01000186.1"/>
</dbReference>
<dbReference type="PANTHER" id="PTHR35848:SF6">
    <property type="entry name" value="CUPIN TYPE-2 DOMAIN-CONTAINING PROTEIN"/>
    <property type="match status" value="1"/>
</dbReference>
<evidence type="ECO:0000259" key="2">
    <source>
        <dbReference type="Pfam" id="PF07883"/>
    </source>
</evidence>
<organism evidence="3 4">
    <name type="scientific">Streptacidiphilus pinicola</name>
    <dbReference type="NCBI Taxonomy" id="2219663"/>
    <lineage>
        <taxon>Bacteria</taxon>
        <taxon>Bacillati</taxon>
        <taxon>Actinomycetota</taxon>
        <taxon>Actinomycetes</taxon>
        <taxon>Kitasatosporales</taxon>
        <taxon>Streptomycetaceae</taxon>
        <taxon>Streptacidiphilus</taxon>
    </lineage>
</organism>
<protein>
    <submittedName>
        <fullName evidence="3">Cupin domain-containing protein</fullName>
    </submittedName>
</protein>
<dbReference type="OrthoDB" id="5072724at2"/>
<dbReference type="AlphaFoldDB" id="A0A2X0I7J8"/>